<gene>
    <name evidence="1" type="ORF">OWV82_011210</name>
</gene>
<sequence>MEITNCASSYVPADIVYQIFLKLPAKSLLRFRCVSKIWRDIIDGLSFAKKHIAFAAEQPQILPAAVPFPIGAQALHSLTYDGNSIKESDYPVLEFLNNESYDLSHIAYGLLLFENQNCRAEAFLYNPLRGEVLELPRASTPAAETYSTDYWYGMGFNNMTNTYKIVRVFPVKADDDHMSSSDGLLASEIYTMGTSSWRRISSIPPFSLSKHGVSVYGDMHWSTSWIDRIDDRMIISFDFGKEEFIQTSPPDHLVLPNYCLKLTNLRESLAIIDLSSDHQFIEIWVMKDYNKKEWAKEYRTNKCEILGNSLFFSVGAWGPSLYLYPNNEMNDNCLYIHDLKMNRLMYKIGPWRDESYRHRTKIFSYTQSILSLKNFGKLVSAAEGLRRFSFLKSARFIYVSP</sequence>
<keyword evidence="2" id="KW-1185">Reference proteome</keyword>
<name>A0ACC1XXZ6_MELAZ</name>
<dbReference type="Proteomes" id="UP001164539">
    <property type="component" value="Chromosome 6"/>
</dbReference>
<protein>
    <submittedName>
        <fullName evidence="1">F-box protein</fullName>
    </submittedName>
</protein>
<comment type="caution">
    <text evidence="1">The sequence shown here is derived from an EMBL/GenBank/DDBJ whole genome shotgun (WGS) entry which is preliminary data.</text>
</comment>
<evidence type="ECO:0000313" key="2">
    <source>
        <dbReference type="Proteomes" id="UP001164539"/>
    </source>
</evidence>
<reference evidence="1 2" key="1">
    <citation type="journal article" date="2023" name="Science">
        <title>Complex scaffold remodeling in plant triterpene biosynthesis.</title>
        <authorList>
            <person name="De La Pena R."/>
            <person name="Hodgson H."/>
            <person name="Liu J.C."/>
            <person name="Stephenson M.J."/>
            <person name="Martin A.C."/>
            <person name="Owen C."/>
            <person name="Harkess A."/>
            <person name="Leebens-Mack J."/>
            <person name="Jimenez L.E."/>
            <person name="Osbourn A."/>
            <person name="Sattely E.S."/>
        </authorList>
    </citation>
    <scope>NUCLEOTIDE SEQUENCE [LARGE SCALE GENOMIC DNA]</scope>
    <source>
        <strain evidence="2">cv. JPN11</strain>
        <tissue evidence="1">Leaf</tissue>
    </source>
</reference>
<proteinExistence type="predicted"/>
<evidence type="ECO:0000313" key="1">
    <source>
        <dbReference type="EMBL" id="KAJ4716150.1"/>
    </source>
</evidence>
<dbReference type="EMBL" id="CM051399">
    <property type="protein sequence ID" value="KAJ4716150.1"/>
    <property type="molecule type" value="Genomic_DNA"/>
</dbReference>
<organism evidence="1 2">
    <name type="scientific">Melia azedarach</name>
    <name type="common">Chinaberry tree</name>
    <dbReference type="NCBI Taxonomy" id="155640"/>
    <lineage>
        <taxon>Eukaryota</taxon>
        <taxon>Viridiplantae</taxon>
        <taxon>Streptophyta</taxon>
        <taxon>Embryophyta</taxon>
        <taxon>Tracheophyta</taxon>
        <taxon>Spermatophyta</taxon>
        <taxon>Magnoliopsida</taxon>
        <taxon>eudicotyledons</taxon>
        <taxon>Gunneridae</taxon>
        <taxon>Pentapetalae</taxon>
        <taxon>rosids</taxon>
        <taxon>malvids</taxon>
        <taxon>Sapindales</taxon>
        <taxon>Meliaceae</taxon>
        <taxon>Melia</taxon>
    </lineage>
</organism>
<accession>A0ACC1XXZ6</accession>